<evidence type="ECO:0000256" key="1">
    <source>
        <dbReference type="SAM" id="Phobius"/>
    </source>
</evidence>
<dbReference type="InterPro" id="IPR003474">
    <property type="entry name" value="Glcn_transporter"/>
</dbReference>
<evidence type="ECO:0000313" key="2">
    <source>
        <dbReference type="EMBL" id="KKL77686.1"/>
    </source>
</evidence>
<feature type="transmembrane region" description="Helical" evidence="1">
    <location>
        <begin position="27"/>
        <end position="50"/>
    </location>
</feature>
<gene>
    <name evidence="2" type="ORF">LCGC14_2032410</name>
</gene>
<dbReference type="PANTHER" id="PTHR30354:SF11">
    <property type="entry name" value="PERMEASE"/>
    <property type="match status" value="1"/>
</dbReference>
<feature type="transmembrane region" description="Helical" evidence="1">
    <location>
        <begin position="62"/>
        <end position="86"/>
    </location>
</feature>
<feature type="transmembrane region" description="Helical" evidence="1">
    <location>
        <begin position="294"/>
        <end position="313"/>
    </location>
</feature>
<sequence>MIYLIALILALAFIIIGIVRWKIHPFFVLLLAAIGYGFITGMEVAEIISSVNNGFGSIMGKIGLIIFFGVAIGTILEKSGGAMVIANRMLKLIGEKSIHLAMMITGYLLSIPVFADSAFIIMNSLNKALSDKAKVSYAGTTAALALGLTATHVMVPPTPGPIAAAGILNADLGSVIFWGIIVSMLSLVSCYFFATKIAAKVKIPIKIETSSDALHKPRLRLSLLCIVVPIVLIVLKSIFDYPSLELTTSVVYPVIAFFGEPVIALLIGVLLSLLLPEKLDAKVYSATGWLGESLLIAAPIILITGAGGIFGAMLQNSGFAALITESFSGMSIGLFFPFLLAACLKTTQGSSTVALITTASIVAPMMPALGLEDAFMKTMTVLAIGAGSTVVSHANDSFFWVLTQLTGMDVKQGNQVQTLGTLVLGVSAISIIFLITQIVN</sequence>
<reference evidence="2" key="1">
    <citation type="journal article" date="2015" name="Nature">
        <title>Complex archaea that bridge the gap between prokaryotes and eukaryotes.</title>
        <authorList>
            <person name="Spang A."/>
            <person name="Saw J.H."/>
            <person name="Jorgensen S.L."/>
            <person name="Zaremba-Niedzwiedzka K."/>
            <person name="Martijn J."/>
            <person name="Lind A.E."/>
            <person name="van Eijk R."/>
            <person name="Schleper C."/>
            <person name="Guy L."/>
            <person name="Ettema T.J."/>
        </authorList>
    </citation>
    <scope>NUCLEOTIDE SEQUENCE</scope>
</reference>
<feature type="transmembrane region" description="Helical" evidence="1">
    <location>
        <begin position="98"/>
        <end position="123"/>
    </location>
</feature>
<feature type="transmembrane region" description="Helical" evidence="1">
    <location>
        <begin position="418"/>
        <end position="439"/>
    </location>
</feature>
<organism evidence="2">
    <name type="scientific">marine sediment metagenome</name>
    <dbReference type="NCBI Taxonomy" id="412755"/>
    <lineage>
        <taxon>unclassified sequences</taxon>
        <taxon>metagenomes</taxon>
        <taxon>ecological metagenomes</taxon>
    </lineage>
</organism>
<keyword evidence="1" id="KW-0812">Transmembrane</keyword>
<keyword evidence="1" id="KW-0472">Membrane</keyword>
<dbReference type="Pfam" id="PF02447">
    <property type="entry name" value="GntP_permease"/>
    <property type="match status" value="1"/>
</dbReference>
<dbReference type="AlphaFoldDB" id="A0A0F9FGU5"/>
<proteinExistence type="predicted"/>
<evidence type="ECO:0008006" key="3">
    <source>
        <dbReference type="Google" id="ProtNLM"/>
    </source>
</evidence>
<feature type="transmembrane region" description="Helical" evidence="1">
    <location>
        <begin position="135"/>
        <end position="155"/>
    </location>
</feature>
<dbReference type="GO" id="GO:0005886">
    <property type="term" value="C:plasma membrane"/>
    <property type="evidence" value="ECO:0007669"/>
    <property type="project" value="TreeGrafter"/>
</dbReference>
<feature type="transmembrane region" description="Helical" evidence="1">
    <location>
        <begin position="251"/>
        <end position="274"/>
    </location>
</feature>
<feature type="transmembrane region" description="Helical" evidence="1">
    <location>
        <begin position="219"/>
        <end position="239"/>
    </location>
</feature>
<comment type="caution">
    <text evidence="2">The sequence shown here is derived from an EMBL/GenBank/DDBJ whole genome shotgun (WGS) entry which is preliminary data.</text>
</comment>
<dbReference type="PANTHER" id="PTHR30354">
    <property type="entry name" value="GNT FAMILY GLUCONATE TRANSPORTER"/>
    <property type="match status" value="1"/>
</dbReference>
<dbReference type="GO" id="GO:0015128">
    <property type="term" value="F:gluconate transmembrane transporter activity"/>
    <property type="evidence" value="ECO:0007669"/>
    <property type="project" value="InterPro"/>
</dbReference>
<accession>A0A0F9FGU5</accession>
<name>A0A0F9FGU5_9ZZZZ</name>
<keyword evidence="1" id="KW-1133">Transmembrane helix</keyword>
<feature type="transmembrane region" description="Helical" evidence="1">
    <location>
        <begin position="319"/>
        <end position="340"/>
    </location>
</feature>
<feature type="transmembrane region" description="Helical" evidence="1">
    <location>
        <begin position="352"/>
        <end position="371"/>
    </location>
</feature>
<protein>
    <recommendedName>
        <fullName evidence="3">Gluconate transporter</fullName>
    </recommendedName>
</protein>
<feature type="transmembrane region" description="Helical" evidence="1">
    <location>
        <begin position="175"/>
        <end position="198"/>
    </location>
</feature>
<dbReference type="EMBL" id="LAZR01023678">
    <property type="protein sequence ID" value="KKL77686.1"/>
    <property type="molecule type" value="Genomic_DNA"/>
</dbReference>